<name>A0A1I1KDR2_9BACT</name>
<evidence type="ECO:0000313" key="3">
    <source>
        <dbReference type="Proteomes" id="UP000199514"/>
    </source>
</evidence>
<dbReference type="AlphaFoldDB" id="A0A1I1KDR2"/>
<evidence type="ECO:0000259" key="1">
    <source>
        <dbReference type="Pfam" id="PF13588"/>
    </source>
</evidence>
<keyword evidence="3" id="KW-1185">Reference proteome</keyword>
<proteinExistence type="predicted"/>
<protein>
    <submittedName>
        <fullName evidence="2">Type I restriction enzyme R protein N terminus (HSDR_N)</fullName>
    </submittedName>
</protein>
<feature type="domain" description="Type I restriction enzyme R protein N-terminal" evidence="1">
    <location>
        <begin position="37"/>
        <end position="145"/>
    </location>
</feature>
<dbReference type="RefSeq" id="WP_091512949.1">
    <property type="nucleotide sequence ID" value="NZ_FOLE01000007.1"/>
</dbReference>
<dbReference type="OrthoDB" id="9790377at2"/>
<reference evidence="2 3" key="1">
    <citation type="submission" date="2016-10" db="EMBL/GenBank/DDBJ databases">
        <authorList>
            <person name="de Groot N.N."/>
        </authorList>
    </citation>
    <scope>NUCLEOTIDE SEQUENCE [LARGE SCALE GENOMIC DNA]</scope>
    <source>
        <strain evidence="2 3">DSM 6793</strain>
    </source>
</reference>
<evidence type="ECO:0000313" key="2">
    <source>
        <dbReference type="EMBL" id="SFC59104.1"/>
    </source>
</evidence>
<organism evidence="2 3">
    <name type="scientific">Flexibacter flexilis DSM 6793</name>
    <dbReference type="NCBI Taxonomy" id="927664"/>
    <lineage>
        <taxon>Bacteria</taxon>
        <taxon>Pseudomonadati</taxon>
        <taxon>Bacteroidota</taxon>
        <taxon>Cytophagia</taxon>
        <taxon>Cytophagales</taxon>
        <taxon>Flexibacteraceae</taxon>
        <taxon>Flexibacter</taxon>
    </lineage>
</organism>
<dbReference type="STRING" id="927664.SAMN05421780_10720"/>
<dbReference type="InterPro" id="IPR029464">
    <property type="entry name" value="HSDR_N"/>
</dbReference>
<accession>A0A1I1KDR2</accession>
<dbReference type="Pfam" id="PF13588">
    <property type="entry name" value="HSDR_N_2"/>
    <property type="match status" value="1"/>
</dbReference>
<gene>
    <name evidence="2" type="ORF">SAMN05421780_10720</name>
</gene>
<sequence>MDLPILNFPAIAPRLRTHEGKPQIFDILRKKFVMLAPEEWVRQHVLHFLIQKGYPAPLMSVERGLRVNRLQKRTDVVIYDRDGRAFLLVECKAPEIQITENVLRQATIYNQTIQARHIMLTNGLAHYCLSQDPATQAFHFVSHLPDFQ</sequence>
<dbReference type="EMBL" id="FOLE01000007">
    <property type="protein sequence ID" value="SFC59104.1"/>
    <property type="molecule type" value="Genomic_DNA"/>
</dbReference>
<dbReference type="Proteomes" id="UP000199514">
    <property type="component" value="Unassembled WGS sequence"/>
</dbReference>